<reference evidence="2" key="2">
    <citation type="submission" date="2016-01" db="EMBL/GenBank/DDBJ databases">
        <title>First complete genome sequence of a species in the genus Microterricola, an extremophilic cold active enzyme producing strain ERGS5:02 isolated from Sikkim Himalaya.</title>
        <authorList>
            <person name="Kumar R."/>
            <person name="Singh D."/>
            <person name="Swarnkar M.K."/>
        </authorList>
    </citation>
    <scope>NUCLEOTIDE SEQUENCE [LARGE SCALE GENOMIC DNA]</scope>
    <source>
        <strain evidence="2">ERGS5:02</strain>
    </source>
</reference>
<dbReference type="OrthoDB" id="3631099at2"/>
<gene>
    <name evidence="1" type="ORF">AWU67_08020</name>
</gene>
<organism evidence="1 2">
    <name type="scientific">Microterricola viridarii</name>
    <dbReference type="NCBI Taxonomy" id="412690"/>
    <lineage>
        <taxon>Bacteria</taxon>
        <taxon>Bacillati</taxon>
        <taxon>Actinomycetota</taxon>
        <taxon>Actinomycetes</taxon>
        <taxon>Micrococcales</taxon>
        <taxon>Microbacteriaceae</taxon>
        <taxon>Microterricola</taxon>
    </lineage>
</organism>
<protein>
    <recommendedName>
        <fullName evidence="3">YCII-related domain-containing protein</fullName>
    </recommendedName>
</protein>
<evidence type="ECO:0000313" key="1">
    <source>
        <dbReference type="EMBL" id="AMB58820.1"/>
    </source>
</evidence>
<evidence type="ECO:0000313" key="2">
    <source>
        <dbReference type="Proteomes" id="UP000058305"/>
    </source>
</evidence>
<dbReference type="Proteomes" id="UP000058305">
    <property type="component" value="Chromosome"/>
</dbReference>
<dbReference type="Gene3D" id="3.30.70.1060">
    <property type="entry name" value="Dimeric alpha+beta barrel"/>
    <property type="match status" value="1"/>
</dbReference>
<sequence length="111" mass="11603">MSKFVVIYTSPESVESAVESLTPEEEAASTQAWMDWAARTGEKLADFGAPLGHGKHVAQSGVTDAPVGVGGYSFVEAVDLDEAVAMMDGHPHLLTPGGTIQVYEVLAVPGM</sequence>
<dbReference type="RefSeq" id="WP_067227681.1">
    <property type="nucleotide sequence ID" value="NZ_CP014145.1"/>
</dbReference>
<dbReference type="InterPro" id="IPR011008">
    <property type="entry name" value="Dimeric_a/b-barrel"/>
</dbReference>
<dbReference type="EMBL" id="CP014145">
    <property type="protein sequence ID" value="AMB58820.1"/>
    <property type="molecule type" value="Genomic_DNA"/>
</dbReference>
<dbReference type="KEGG" id="mvd:AWU67_08020"/>
<keyword evidence="2" id="KW-1185">Reference proteome</keyword>
<name>A0A109QWV1_9MICO</name>
<proteinExistence type="predicted"/>
<reference evidence="1 2" key="1">
    <citation type="journal article" date="2016" name="J. Biotechnol.">
        <title>First complete genome sequence of a species in the genus Microterricola, an extremophilic cold active enzyme producing bacterial strain ERGS5:02 isolated from Sikkim Himalaya.</title>
        <authorList>
            <person name="Himanshu"/>
            <person name="Swarnkar M.K."/>
            <person name="Singh D."/>
            <person name="Kumar R."/>
        </authorList>
    </citation>
    <scope>NUCLEOTIDE SEQUENCE [LARGE SCALE GENOMIC DNA]</scope>
    <source>
        <strain evidence="1 2">ERGS5:02</strain>
    </source>
</reference>
<accession>A0A109QWV1</accession>
<evidence type="ECO:0008006" key="3">
    <source>
        <dbReference type="Google" id="ProtNLM"/>
    </source>
</evidence>
<dbReference type="SUPFAM" id="SSF54909">
    <property type="entry name" value="Dimeric alpha+beta barrel"/>
    <property type="match status" value="1"/>
</dbReference>
<dbReference type="AlphaFoldDB" id="A0A109QWV1"/>